<keyword evidence="7" id="KW-0223">Dioxygenase</keyword>
<dbReference type="Proteomes" id="UP000002630">
    <property type="component" value="Unassembled WGS sequence"/>
</dbReference>
<evidence type="ECO:0000256" key="12">
    <source>
        <dbReference type="PIRSR" id="PIRSR605708-2"/>
    </source>
</evidence>
<dbReference type="InterPro" id="IPR046452">
    <property type="entry name" value="HgmA_N"/>
</dbReference>
<dbReference type="InterPro" id="IPR046451">
    <property type="entry name" value="HgmA_C"/>
</dbReference>
<comment type="similarity">
    <text evidence="3">Belongs to the homogentisate dioxygenase family.</text>
</comment>
<dbReference type="Pfam" id="PF20510">
    <property type="entry name" value="HgmA_N"/>
    <property type="match status" value="1"/>
</dbReference>
<dbReference type="GO" id="GO:0006572">
    <property type="term" value="P:L-tyrosine catabolic process"/>
    <property type="evidence" value="ECO:0007669"/>
    <property type="project" value="UniProtKB-KW"/>
</dbReference>
<feature type="binding site" evidence="12">
    <location>
        <position position="424"/>
    </location>
    <ligand>
        <name>Fe cation</name>
        <dbReference type="ChEBI" id="CHEBI:24875"/>
    </ligand>
</feature>
<keyword evidence="10" id="KW-0585">Phenylalanine catabolism</keyword>
<dbReference type="GO" id="GO:0004411">
    <property type="term" value="F:homogentisate 1,2-dioxygenase activity"/>
    <property type="evidence" value="ECO:0007669"/>
    <property type="project" value="UniProtKB-EC"/>
</dbReference>
<feature type="binding site" evidence="12">
    <location>
        <position position="459"/>
    </location>
    <ligand>
        <name>homogentisate</name>
        <dbReference type="ChEBI" id="CHEBI:16169"/>
    </ligand>
</feature>
<evidence type="ECO:0000256" key="9">
    <source>
        <dbReference type="ARBA" id="ARBA00023004"/>
    </source>
</evidence>
<dbReference type="InParanoid" id="D7FZM7"/>
<evidence type="ECO:0000313" key="17">
    <source>
        <dbReference type="Proteomes" id="UP000002630"/>
    </source>
</evidence>
<evidence type="ECO:0000256" key="11">
    <source>
        <dbReference type="PIRSR" id="PIRSR605708-1"/>
    </source>
</evidence>
<dbReference type="AlphaFoldDB" id="D7FZM7"/>
<dbReference type="PANTHER" id="PTHR11056:SF0">
    <property type="entry name" value="HOMOGENTISATE 1,2-DIOXYGENASE"/>
    <property type="match status" value="1"/>
</dbReference>
<dbReference type="CDD" id="cd07000">
    <property type="entry name" value="cupin_HGO_N"/>
    <property type="match status" value="1"/>
</dbReference>
<evidence type="ECO:0000256" key="2">
    <source>
        <dbReference type="ARBA" id="ARBA00004704"/>
    </source>
</evidence>
<evidence type="ECO:0000313" key="16">
    <source>
        <dbReference type="EMBL" id="CBJ32834.1"/>
    </source>
</evidence>
<dbReference type="EMBL" id="FN649760">
    <property type="protein sequence ID" value="CBJ32834.1"/>
    <property type="molecule type" value="Genomic_DNA"/>
</dbReference>
<dbReference type="FunFam" id="2.60.120.10:FF:000034">
    <property type="entry name" value="Homogentisate 1,2-dioxygenase"/>
    <property type="match status" value="1"/>
</dbReference>
<feature type="active site" description="Proton acceptor" evidence="11">
    <location>
        <position position="380"/>
    </location>
</feature>
<keyword evidence="6" id="KW-0828">Tyrosine catabolism</keyword>
<feature type="domain" description="Homogentisate 1,2-dioxygenase C-terminal" evidence="14">
    <location>
        <begin position="368"/>
        <end position="518"/>
    </location>
</feature>
<evidence type="ECO:0000256" key="8">
    <source>
        <dbReference type="ARBA" id="ARBA00023002"/>
    </source>
</evidence>
<feature type="binding site" evidence="12">
    <location>
        <position position="430"/>
    </location>
    <ligand>
        <name>Fe cation</name>
        <dbReference type="ChEBI" id="CHEBI:24875"/>
    </ligand>
</feature>
<evidence type="ECO:0000256" key="10">
    <source>
        <dbReference type="ARBA" id="ARBA00023232"/>
    </source>
</evidence>
<feature type="binding site" evidence="12">
    <location>
        <position position="459"/>
    </location>
    <ligand>
        <name>Fe cation</name>
        <dbReference type="ChEBI" id="CHEBI:24875"/>
    </ligand>
</feature>
<feature type="compositionally biased region" description="Polar residues" evidence="13">
    <location>
        <begin position="46"/>
        <end position="64"/>
    </location>
</feature>
<keyword evidence="8" id="KW-0560">Oxidoreductase</keyword>
<dbReference type="Pfam" id="PF04209">
    <property type="entry name" value="HgmA_C"/>
    <property type="match status" value="1"/>
</dbReference>
<dbReference type="UniPathway" id="UPA00139">
    <property type="reaction ID" value="UER00339"/>
</dbReference>
<feature type="region of interest" description="Disordered" evidence="13">
    <location>
        <begin position="46"/>
        <end position="83"/>
    </location>
</feature>
<name>D7FZM7_ECTSI</name>
<dbReference type="GO" id="GO:0006559">
    <property type="term" value="P:L-phenylalanine catabolic process"/>
    <property type="evidence" value="ECO:0007669"/>
    <property type="project" value="UniProtKB-UniPathway"/>
</dbReference>
<feature type="compositionally biased region" description="Polar residues" evidence="13">
    <location>
        <begin position="72"/>
        <end position="83"/>
    </location>
</feature>
<evidence type="ECO:0000256" key="7">
    <source>
        <dbReference type="ARBA" id="ARBA00022964"/>
    </source>
</evidence>
<feature type="binding site" evidence="12">
    <location>
        <position position="439"/>
    </location>
    <ligand>
        <name>homogentisate</name>
        <dbReference type="ChEBI" id="CHEBI:16169"/>
    </ligand>
</feature>
<evidence type="ECO:0000259" key="14">
    <source>
        <dbReference type="Pfam" id="PF04209"/>
    </source>
</evidence>
<proteinExistence type="inferred from homology"/>
<evidence type="ECO:0000256" key="3">
    <source>
        <dbReference type="ARBA" id="ARBA00007757"/>
    </source>
</evidence>
<dbReference type="SUPFAM" id="SSF51182">
    <property type="entry name" value="RmlC-like cupins"/>
    <property type="match status" value="1"/>
</dbReference>
<dbReference type="GO" id="GO:0046872">
    <property type="term" value="F:metal ion binding"/>
    <property type="evidence" value="ECO:0007669"/>
    <property type="project" value="UniProtKB-KW"/>
</dbReference>
<dbReference type="InterPro" id="IPR005708">
    <property type="entry name" value="Homogentis_dOase"/>
</dbReference>
<comment type="cofactor">
    <cofactor evidence="1 12">
        <name>Fe cation</name>
        <dbReference type="ChEBI" id="CHEBI:24875"/>
    </cofactor>
</comment>
<sequence length="566" mass="62255">MENPLVASMAVTARLAALTDATQRLFFASVCTGWSNAWKQHLLLATSTTDPKQQPSRVDNNSGSARDGSARVDNNNGSARNGSAVATATSVSYNSGFGNHFSTEALPGALPAGQNNPKRCPYGLYAEQISGTAFTAPRARNRRTWCYRIRPSVSHRPFQSVAANPFENDFIAMKNDPSQMRWSPLPIPSRVKQKMRVDFIEGISTMGGVGDPAAKSGLGIYLYAMNSDMGDKAFYNADGEMLLVPQQGSLRVKTEMGILLVVPNEILVIPRGVKFSVDLGIAESGARGYVLETFEGHFLLPELGPIGSNGLANPRDFESPVAWYEDRDVPYTVLTKFGGKLFSSAMDHSPFDVVAWHGNMTPYKYDLRKFICINSVSKDHPDPSIYTVLTCPSAATPGVAVVDFVVFPPRWMVAEGTFRPPWYHRNTMTEFMGMVWGKYDAKQGFLPGGSSLHPSMSAHGPDAATFIGASDEKKAPLPVKFDKGLAFMFETKYQLKLTASATEGKHRDQEYLECWRHLLAQELHPRCQVKPFMALSSSGNAVELVINFEFSFSSRGRVPRMAWTEL</sequence>
<dbReference type="GO" id="GO:0005737">
    <property type="term" value="C:cytoplasm"/>
    <property type="evidence" value="ECO:0007669"/>
    <property type="project" value="TreeGrafter"/>
</dbReference>
<dbReference type="Gene3D" id="2.60.120.10">
    <property type="entry name" value="Jelly Rolls"/>
    <property type="match status" value="1"/>
</dbReference>
<dbReference type="eggNOG" id="KOG1417">
    <property type="taxonomic scope" value="Eukaryota"/>
</dbReference>
<evidence type="ECO:0000259" key="15">
    <source>
        <dbReference type="Pfam" id="PF20510"/>
    </source>
</evidence>
<accession>D7FZM7</accession>
<evidence type="ECO:0000256" key="1">
    <source>
        <dbReference type="ARBA" id="ARBA00001962"/>
    </source>
</evidence>
<evidence type="ECO:0000256" key="6">
    <source>
        <dbReference type="ARBA" id="ARBA00022878"/>
    </source>
</evidence>
<comment type="pathway">
    <text evidence="2">Amino-acid degradation; L-phenylalanine degradation; acetoacetate and fumarate from L-phenylalanine: step 4/6.</text>
</comment>
<evidence type="ECO:0000256" key="13">
    <source>
        <dbReference type="SAM" id="MobiDB-lite"/>
    </source>
</evidence>
<keyword evidence="17" id="KW-1185">Reference proteome</keyword>
<evidence type="ECO:0000256" key="5">
    <source>
        <dbReference type="ARBA" id="ARBA00022723"/>
    </source>
</evidence>
<protein>
    <recommendedName>
        <fullName evidence="4">homogentisate 1,2-dioxygenase</fullName>
        <ecNumber evidence="4">1.13.11.5</ecNumber>
    </recommendedName>
</protein>
<gene>
    <name evidence="16" type="ORF">Esi_0379_0012</name>
</gene>
<dbReference type="InterPro" id="IPR011051">
    <property type="entry name" value="RmlC_Cupin_sf"/>
</dbReference>
<keyword evidence="5 12" id="KW-0479">Metal-binding</keyword>
<dbReference type="OrthoDB" id="1689029at2759"/>
<organism evidence="16 17">
    <name type="scientific">Ectocarpus siliculosus</name>
    <name type="common">Brown alga</name>
    <name type="synonym">Conferva siliculosa</name>
    <dbReference type="NCBI Taxonomy" id="2880"/>
    <lineage>
        <taxon>Eukaryota</taxon>
        <taxon>Sar</taxon>
        <taxon>Stramenopiles</taxon>
        <taxon>Ochrophyta</taxon>
        <taxon>PX clade</taxon>
        <taxon>Phaeophyceae</taxon>
        <taxon>Ectocarpales</taxon>
        <taxon>Ectocarpaceae</taxon>
        <taxon>Ectocarpus</taxon>
    </lineage>
</organism>
<dbReference type="NCBIfam" id="TIGR01015">
    <property type="entry name" value="hmgA"/>
    <property type="match status" value="1"/>
</dbReference>
<keyword evidence="9 12" id="KW-0408">Iron</keyword>
<reference evidence="16 17" key="1">
    <citation type="journal article" date="2010" name="Nature">
        <title>The Ectocarpus genome and the independent evolution of multicellularity in brown algae.</title>
        <authorList>
            <person name="Cock J.M."/>
            <person name="Sterck L."/>
            <person name="Rouze P."/>
            <person name="Scornet D."/>
            <person name="Allen A.E."/>
            <person name="Amoutzias G."/>
            <person name="Anthouard V."/>
            <person name="Artiguenave F."/>
            <person name="Aury J.M."/>
            <person name="Badger J.H."/>
            <person name="Beszteri B."/>
            <person name="Billiau K."/>
            <person name="Bonnet E."/>
            <person name="Bothwell J.H."/>
            <person name="Bowler C."/>
            <person name="Boyen C."/>
            <person name="Brownlee C."/>
            <person name="Carrano C.J."/>
            <person name="Charrier B."/>
            <person name="Cho G.Y."/>
            <person name="Coelho S.M."/>
            <person name="Collen J."/>
            <person name="Corre E."/>
            <person name="Da Silva C."/>
            <person name="Delage L."/>
            <person name="Delaroque N."/>
            <person name="Dittami S.M."/>
            <person name="Doulbeau S."/>
            <person name="Elias M."/>
            <person name="Farnham G."/>
            <person name="Gachon C.M."/>
            <person name="Gschloessl B."/>
            <person name="Heesch S."/>
            <person name="Jabbari K."/>
            <person name="Jubin C."/>
            <person name="Kawai H."/>
            <person name="Kimura K."/>
            <person name="Kloareg B."/>
            <person name="Kupper F.C."/>
            <person name="Lang D."/>
            <person name="Le Bail A."/>
            <person name="Leblanc C."/>
            <person name="Lerouge P."/>
            <person name="Lohr M."/>
            <person name="Lopez P.J."/>
            <person name="Martens C."/>
            <person name="Maumus F."/>
            <person name="Michel G."/>
            <person name="Miranda-Saavedra D."/>
            <person name="Morales J."/>
            <person name="Moreau H."/>
            <person name="Motomura T."/>
            <person name="Nagasato C."/>
            <person name="Napoli C.A."/>
            <person name="Nelson D.R."/>
            <person name="Nyvall-Collen P."/>
            <person name="Peters A.F."/>
            <person name="Pommier C."/>
            <person name="Potin P."/>
            <person name="Poulain J."/>
            <person name="Quesneville H."/>
            <person name="Read B."/>
            <person name="Rensing S.A."/>
            <person name="Ritter A."/>
            <person name="Rousvoal S."/>
            <person name="Samanta M."/>
            <person name="Samson G."/>
            <person name="Schroeder D.C."/>
            <person name="Segurens B."/>
            <person name="Strittmatter M."/>
            <person name="Tonon T."/>
            <person name="Tregear J.W."/>
            <person name="Valentin K."/>
            <person name="von Dassow P."/>
            <person name="Yamagishi T."/>
            <person name="Van de Peer Y."/>
            <person name="Wincker P."/>
        </authorList>
    </citation>
    <scope>NUCLEOTIDE SEQUENCE [LARGE SCALE GENOMIC DNA]</scope>
    <source>
        <strain evidence="17">Ec32 / CCAP1310/4</strain>
    </source>
</reference>
<dbReference type="InterPro" id="IPR014710">
    <property type="entry name" value="RmlC-like_jellyroll"/>
</dbReference>
<dbReference type="STRING" id="2880.D7FZM7"/>
<feature type="domain" description="Homogentisate 1,2-dioxygenase N-terminal" evidence="15">
    <location>
        <begin position="93"/>
        <end position="367"/>
    </location>
</feature>
<dbReference type="EC" id="1.13.11.5" evidence="4"/>
<evidence type="ECO:0000256" key="4">
    <source>
        <dbReference type="ARBA" id="ARBA00013127"/>
    </source>
</evidence>
<dbReference type="PANTHER" id="PTHR11056">
    <property type="entry name" value="HOMOGENTISATE 1,2-DIOXYGENASE"/>
    <property type="match status" value="1"/>
</dbReference>